<feature type="compositionally biased region" description="Polar residues" evidence="3">
    <location>
        <begin position="1220"/>
        <end position="1250"/>
    </location>
</feature>
<feature type="domain" description="Gem-associated protein 5 TPR" evidence="4">
    <location>
        <begin position="563"/>
        <end position="715"/>
    </location>
</feature>
<feature type="compositionally biased region" description="Polar residues" evidence="3">
    <location>
        <begin position="11"/>
        <end position="33"/>
    </location>
</feature>
<accession>A0A6A6PTF9</accession>
<dbReference type="InterPro" id="IPR056421">
    <property type="entry name" value="TPR_GEMI5"/>
</dbReference>
<dbReference type="RefSeq" id="XP_033589541.1">
    <property type="nucleotide sequence ID" value="XM_033738080.1"/>
</dbReference>
<feature type="compositionally biased region" description="Basic and acidic residues" evidence="3">
    <location>
        <begin position="1631"/>
        <end position="1640"/>
    </location>
</feature>
<feature type="compositionally biased region" description="Pro residues" evidence="3">
    <location>
        <begin position="748"/>
        <end position="760"/>
    </location>
</feature>
<feature type="compositionally biased region" description="Basic and acidic residues" evidence="3">
    <location>
        <begin position="1025"/>
        <end position="1044"/>
    </location>
</feature>
<evidence type="ECO:0000256" key="2">
    <source>
        <dbReference type="ARBA" id="ARBA00022737"/>
    </source>
</evidence>
<feature type="region of interest" description="Disordered" evidence="3">
    <location>
        <begin position="1448"/>
        <end position="1472"/>
    </location>
</feature>
<dbReference type="Gene3D" id="2.130.10.10">
    <property type="entry name" value="YVTN repeat-like/Quinoprotein amine dehydrogenase"/>
    <property type="match status" value="1"/>
</dbReference>
<feature type="compositionally biased region" description="Basic and acidic residues" evidence="3">
    <location>
        <begin position="1680"/>
        <end position="1689"/>
    </location>
</feature>
<feature type="region of interest" description="Disordered" evidence="3">
    <location>
        <begin position="830"/>
        <end position="996"/>
    </location>
</feature>
<feature type="region of interest" description="Disordered" evidence="3">
    <location>
        <begin position="1515"/>
        <end position="1550"/>
    </location>
</feature>
<feature type="compositionally biased region" description="Basic and acidic residues" evidence="3">
    <location>
        <begin position="852"/>
        <end position="861"/>
    </location>
</feature>
<feature type="compositionally biased region" description="Pro residues" evidence="3">
    <location>
        <begin position="1571"/>
        <end position="1580"/>
    </location>
</feature>
<feature type="region of interest" description="Disordered" evidence="3">
    <location>
        <begin position="735"/>
        <end position="770"/>
    </location>
</feature>
<feature type="compositionally biased region" description="Low complexity" evidence="3">
    <location>
        <begin position="1361"/>
        <end position="1371"/>
    </location>
</feature>
<feature type="compositionally biased region" description="Basic and acidic residues" evidence="3">
    <location>
        <begin position="1259"/>
        <end position="1268"/>
    </location>
</feature>
<dbReference type="InterPro" id="IPR015943">
    <property type="entry name" value="WD40/YVTN_repeat-like_dom_sf"/>
</dbReference>
<sequence length="1768" mass="191152">MASSSGGGLSRKQSLSSTGKRSLGKLSSASHRQTPPPTTLTPDNSDAPFEPCAATASFLLYAQRNRVLVVHQDTLAIERRFDLHREDVVWIAVDNVSERGQGRLAVSYDAGNTAIVWDILTGGEIARFSAYESIRAASFIRNGNIAFGNDHGNIILFEPSTSEHVSARTIYDAITAIAPSADCRTFAIGYSNGSILIATLQPSFTIIHTLTTTRAPSRITGLSWHGSSSKQKTDMLATQTVDGDLRVWSIPKAPLHEPPVIIRVLQRAESQMPSLCWFAWSKNGRIVQFADGETRAWDVRTKKVSWEYVPTVEGVTGITNYGPGATLFTLSRDHGVQQYDINPMGQPSLVASAKHVPSNTPPTPPLILDDRANLYSRSRGGRGDTPSLPAVSDTGESSTDDGLPRSPRLRLGRLESLDPLDDELRDVVMPLSPNSSRTSSVSSKSSGGRRRDRRYLYDRPDSSRAPSTTGPSTEFSLGTPSLKQGHDSMSIKSVSSLHSNSRYRSSQLRNQVLRSSEESRHTTNVDLFPHARARLKDVPFRTPHYGNVARTPELLQREMLSVLFGWNDTARSLIRDEMSRHKSGSVVPIFLAKWLGEVPSSTMPTSSSDIGATTEWMMLALNGLSGMTTQKTVGETFAQRLLERGEVHPAVAILLGLGEFNDAIEIYVAQKCWLEAVLLTCITCPTDWQRISHLIRKWGETAVQGGQAELAVRCFSCNSIETSEPWFSPRAQDAAYTAQQERLTRPPSAGPPLTSPPLSPPSRSGSQRLAQKNASLKLITSFGDKGVPLSMDVPTPMNAMGVTPIAQSALPFSALSPGGQDVWQQTRVRGFRDPSSARTATPGGFGKTRLPSRSDIERAKQEAANINTPITAARDAPPQLPTANSRRTSSLGSLSLGDLATARKTSQYSDRLAPDTASQNSGHLPSPSAGAFTRFQGDPHTRRTTSQERKPDGLAVQIVETRYISTSSGHHAGSTHSSRANPISPASTSKSAKARSIDEYLAGVDEAREQARERRTHSKHRDGSRKRDGSRSSANRRREPSEPRGRHHQVQYIRPAKRSPSSPVPMSPEEILLATQAAKSRLAVPEPATSEDENFYKVASPIDGPQKADGNQEKLEARVMADAEYEASRGKSAGPARSRADSARGRATDRRANSQGRSPSLPLLRPAESQTGHEQDETNSDGRRVRLRAGSQTVGGEGWEPPARSSSRKPAHIDDPMGVNASTVSHNSSLPDKSLAGSTLSTATDNSTSRPRGLTKALAQKELEERRLSLARRPSAPAIPLPGEASTLLVRPSMSPRSNTDIGNALTRSQTVDPDQMSRYGRNAAPIGLPSTPRAMRHPRYMAGDPNEREGTPPVPDVPDSASNLSSLGSSLSHVSNSLYAPSNLTSNVTSNLTSHLTSNASYLASHLSYDTSSMLSSNLSSNPHIYDEDNIAPLLPSTVYNQKAPLRAASAPPEKSSVHPAYNPKLPPSTRKTSYVRKILPPDTQGANAAAVTSIDETLAGAGDQQVVFITNDSDAPPILPELQHLADPPPPPPPPPPKQRLPPLNTQYNSSGVINIAIDDNQPSSAVEPGPPPPPPLTLPSTTYPHPMDRAMTTSPSGPLERATTASPNTHRRGRGSVTGSVTDAFGSRFRDFSERMRSTSRNRTNKSPAEYRAPTLPYESVVPPMPSSSSAAYQQHQRRESERAKSPYEQAMAMQQQQQQRLPAVDGTMVLKEHSIPPSTLPRSSSAQGYGQVKGGGAKEKELRANMPPETLQQGVYTGEEAGFL</sequence>
<feature type="region of interest" description="Disordered" evidence="3">
    <location>
        <begin position="1563"/>
        <end position="1689"/>
    </location>
</feature>
<keyword evidence="1" id="KW-0853">WD repeat</keyword>
<feature type="compositionally biased region" description="Pro residues" evidence="3">
    <location>
        <begin position="1529"/>
        <end position="1542"/>
    </location>
</feature>
<dbReference type="Proteomes" id="UP000799767">
    <property type="component" value="Unassembled WGS sequence"/>
</dbReference>
<evidence type="ECO:0000256" key="1">
    <source>
        <dbReference type="ARBA" id="ARBA00022574"/>
    </source>
</evidence>
<feature type="compositionally biased region" description="Basic residues" evidence="3">
    <location>
        <begin position="1014"/>
        <end position="1024"/>
    </location>
</feature>
<protein>
    <recommendedName>
        <fullName evidence="4">Gem-associated protein 5 TPR domain-containing protein</fullName>
    </recommendedName>
</protein>
<feature type="compositionally biased region" description="Polar residues" evidence="3">
    <location>
        <begin position="979"/>
        <end position="991"/>
    </location>
</feature>
<feature type="region of interest" description="Disordered" evidence="3">
    <location>
        <begin position="1"/>
        <end position="48"/>
    </location>
</feature>
<dbReference type="InterPro" id="IPR036322">
    <property type="entry name" value="WD40_repeat_dom_sf"/>
</dbReference>
<dbReference type="EMBL" id="MU001635">
    <property type="protein sequence ID" value="KAF2482971.1"/>
    <property type="molecule type" value="Genomic_DNA"/>
</dbReference>
<feature type="compositionally biased region" description="Basic and acidic residues" evidence="3">
    <location>
        <begin position="937"/>
        <end position="952"/>
    </location>
</feature>
<dbReference type="OrthoDB" id="7326421at2759"/>
<name>A0A6A6PTF9_9PEZI</name>
<feature type="compositionally biased region" description="Low complexity" evidence="3">
    <location>
        <begin position="885"/>
        <end position="902"/>
    </location>
</feature>
<feature type="compositionally biased region" description="Basic and acidic residues" evidence="3">
    <location>
        <begin position="1110"/>
        <end position="1129"/>
    </location>
</feature>
<feature type="compositionally biased region" description="Polar residues" evidence="3">
    <location>
        <begin position="1295"/>
        <end position="1313"/>
    </location>
</feature>
<feature type="region of interest" description="Disordered" evidence="3">
    <location>
        <begin position="429"/>
        <end position="506"/>
    </location>
</feature>
<feature type="compositionally biased region" description="Polar residues" evidence="3">
    <location>
        <begin position="465"/>
        <end position="482"/>
    </location>
</feature>
<feature type="region of interest" description="Disordered" evidence="3">
    <location>
        <begin position="1718"/>
        <end position="1768"/>
    </location>
</feature>
<dbReference type="SUPFAM" id="SSF50978">
    <property type="entry name" value="WD40 repeat-like"/>
    <property type="match status" value="1"/>
</dbReference>
<feature type="compositionally biased region" description="Polar residues" evidence="3">
    <location>
        <begin position="1720"/>
        <end position="1732"/>
    </location>
</feature>
<feature type="region of interest" description="Disordered" evidence="3">
    <location>
        <begin position="1008"/>
        <end position="1371"/>
    </location>
</feature>
<feature type="compositionally biased region" description="Low complexity" evidence="3">
    <location>
        <begin position="965"/>
        <end position="978"/>
    </location>
</feature>
<evidence type="ECO:0000256" key="3">
    <source>
        <dbReference type="SAM" id="MobiDB-lite"/>
    </source>
</evidence>
<feature type="region of interest" description="Disordered" evidence="3">
    <location>
        <begin position="375"/>
        <end position="417"/>
    </location>
</feature>
<dbReference type="Pfam" id="PF23774">
    <property type="entry name" value="TPR_GEMI5"/>
    <property type="match status" value="1"/>
</dbReference>
<feature type="compositionally biased region" description="Basic and acidic residues" evidence="3">
    <location>
        <begin position="1171"/>
        <end position="1184"/>
    </location>
</feature>
<dbReference type="GeneID" id="54479082"/>
<dbReference type="PANTHER" id="PTHR12764:SF4">
    <property type="entry name" value="INTRAFLAGELLAR TRANSPORT PROTEIN 122 HOMOLOG"/>
    <property type="match status" value="1"/>
</dbReference>
<feature type="compositionally biased region" description="Low complexity" evidence="3">
    <location>
        <begin position="432"/>
        <end position="446"/>
    </location>
</feature>
<evidence type="ECO:0000313" key="5">
    <source>
        <dbReference type="EMBL" id="KAF2482971.1"/>
    </source>
</evidence>
<organism evidence="5 6">
    <name type="scientific">Neohortaea acidophila</name>
    <dbReference type="NCBI Taxonomy" id="245834"/>
    <lineage>
        <taxon>Eukaryota</taxon>
        <taxon>Fungi</taxon>
        <taxon>Dikarya</taxon>
        <taxon>Ascomycota</taxon>
        <taxon>Pezizomycotina</taxon>
        <taxon>Dothideomycetes</taxon>
        <taxon>Dothideomycetidae</taxon>
        <taxon>Mycosphaerellales</taxon>
        <taxon>Teratosphaeriaceae</taxon>
        <taxon>Neohortaea</taxon>
    </lineage>
</organism>
<evidence type="ECO:0000259" key="4">
    <source>
        <dbReference type="Pfam" id="PF23774"/>
    </source>
</evidence>
<feature type="compositionally biased region" description="Basic and acidic residues" evidence="3">
    <location>
        <begin position="1138"/>
        <end position="1152"/>
    </location>
</feature>
<gene>
    <name evidence="5" type="ORF">BDY17DRAFT_345621</name>
</gene>
<evidence type="ECO:0000313" key="6">
    <source>
        <dbReference type="Proteomes" id="UP000799767"/>
    </source>
</evidence>
<keyword evidence="6" id="KW-1185">Reference proteome</keyword>
<dbReference type="PANTHER" id="PTHR12764">
    <property type="entry name" value="WD REPEAT DOMAIN-RELATED"/>
    <property type="match status" value="1"/>
</dbReference>
<reference evidence="5" key="1">
    <citation type="journal article" date="2020" name="Stud. Mycol.">
        <title>101 Dothideomycetes genomes: a test case for predicting lifestyles and emergence of pathogens.</title>
        <authorList>
            <person name="Haridas S."/>
            <person name="Albert R."/>
            <person name="Binder M."/>
            <person name="Bloem J."/>
            <person name="Labutti K."/>
            <person name="Salamov A."/>
            <person name="Andreopoulos B."/>
            <person name="Baker S."/>
            <person name="Barry K."/>
            <person name="Bills G."/>
            <person name="Bluhm B."/>
            <person name="Cannon C."/>
            <person name="Castanera R."/>
            <person name="Culley D."/>
            <person name="Daum C."/>
            <person name="Ezra D."/>
            <person name="Gonzalez J."/>
            <person name="Henrissat B."/>
            <person name="Kuo A."/>
            <person name="Liang C."/>
            <person name="Lipzen A."/>
            <person name="Lutzoni F."/>
            <person name="Magnuson J."/>
            <person name="Mondo S."/>
            <person name="Nolan M."/>
            <person name="Ohm R."/>
            <person name="Pangilinan J."/>
            <person name="Park H.-J."/>
            <person name="Ramirez L."/>
            <person name="Alfaro M."/>
            <person name="Sun H."/>
            <person name="Tritt A."/>
            <person name="Yoshinaga Y."/>
            <person name="Zwiers L.-H."/>
            <person name="Turgeon B."/>
            <person name="Goodwin S."/>
            <person name="Spatafora J."/>
            <person name="Crous P."/>
            <person name="Grigoriev I."/>
        </authorList>
    </citation>
    <scope>NUCLEOTIDE SEQUENCE</scope>
    <source>
        <strain evidence="5">CBS 113389</strain>
    </source>
</reference>
<proteinExistence type="predicted"/>
<feature type="compositionally biased region" description="Low complexity" evidence="3">
    <location>
        <begin position="493"/>
        <end position="506"/>
    </location>
</feature>
<keyword evidence="2" id="KW-0677">Repeat</keyword>
<dbReference type="GO" id="GO:0030991">
    <property type="term" value="C:intraciliary transport particle A"/>
    <property type="evidence" value="ECO:0007669"/>
    <property type="project" value="TreeGrafter"/>
</dbReference>
<dbReference type="InterPro" id="IPR039857">
    <property type="entry name" value="Ift122/121"/>
</dbReference>